<dbReference type="GO" id="GO:0044877">
    <property type="term" value="F:protein-containing complex binding"/>
    <property type="evidence" value="ECO:0007669"/>
    <property type="project" value="TreeGrafter"/>
</dbReference>
<evidence type="ECO:0000313" key="3">
    <source>
        <dbReference type="Proteomes" id="UP000629468"/>
    </source>
</evidence>
<dbReference type="CDD" id="cd05271">
    <property type="entry name" value="NDUFA9_like_SDR_a"/>
    <property type="match status" value="1"/>
</dbReference>
<protein>
    <recommendedName>
        <fullName evidence="1">NAD-dependent epimerase/dehydratase domain-containing protein</fullName>
    </recommendedName>
</protein>
<name>A0A8H7FAB7_AGABI</name>
<feature type="domain" description="NAD-dependent epimerase/dehydratase" evidence="1">
    <location>
        <begin position="6"/>
        <end position="205"/>
    </location>
</feature>
<evidence type="ECO:0000259" key="1">
    <source>
        <dbReference type="Pfam" id="PF01370"/>
    </source>
</evidence>
<dbReference type="PANTHER" id="PTHR12126:SF11">
    <property type="entry name" value="NADH DEHYDROGENASE [UBIQUINONE] 1 ALPHA SUBCOMPLEX SUBUNIT 9, MITOCHONDRIAL"/>
    <property type="match status" value="1"/>
</dbReference>
<organism evidence="2 3">
    <name type="scientific">Agaricus bisporus var. burnettii</name>
    <dbReference type="NCBI Taxonomy" id="192524"/>
    <lineage>
        <taxon>Eukaryota</taxon>
        <taxon>Fungi</taxon>
        <taxon>Dikarya</taxon>
        <taxon>Basidiomycota</taxon>
        <taxon>Agaricomycotina</taxon>
        <taxon>Agaricomycetes</taxon>
        <taxon>Agaricomycetidae</taxon>
        <taxon>Agaricales</taxon>
        <taxon>Agaricineae</taxon>
        <taxon>Agaricaceae</taxon>
        <taxon>Agaricus</taxon>
    </lineage>
</organism>
<gene>
    <name evidence="2" type="ORF">Agabi119p4_229</name>
</gene>
<proteinExistence type="predicted"/>
<dbReference type="Proteomes" id="UP000629468">
    <property type="component" value="Unassembled WGS sequence"/>
</dbReference>
<dbReference type="SUPFAM" id="SSF51735">
    <property type="entry name" value="NAD(P)-binding Rossmann-fold domains"/>
    <property type="match status" value="1"/>
</dbReference>
<dbReference type="AlphaFoldDB" id="A0A8H7FAB7"/>
<dbReference type="Gene3D" id="3.40.50.720">
    <property type="entry name" value="NAD(P)-binding Rossmann-like Domain"/>
    <property type="match status" value="1"/>
</dbReference>
<reference evidence="2 3" key="1">
    <citation type="journal article" name="Sci. Rep.">
        <title>Telomere-to-telomere assembled and centromere annotated genomes of the two main subspecies of the button mushroom Agaricus bisporus reveal especially polymorphic chromosome ends.</title>
        <authorList>
            <person name="Sonnenberg A.S.M."/>
            <person name="Sedaghat-Telgerd N."/>
            <person name="Lavrijssen B."/>
            <person name="Ohm R.A."/>
            <person name="Hendrickx P.M."/>
            <person name="Scholtmeijer K."/>
            <person name="Baars J.J.P."/>
            <person name="van Peer A."/>
        </authorList>
    </citation>
    <scope>NUCLEOTIDE SEQUENCE [LARGE SCALE GENOMIC DNA]</scope>
    <source>
        <strain evidence="2 3">H119_p4</strain>
    </source>
</reference>
<sequence length="322" mass="35637">MPLKIVVCGAGFLGSNIARQIATAPKVNDITRRVQLSSRNPHRLHAKLEREVPSHSLSPPITVDVTKPNTLAPAFEGAKVIVSLVGLMRGSPQQFDEIQWHGAENVAYAAKQVGAKLVHFSAIGADAGSHIPYPRTKGLAEKSVLEICPNATIIRPSLVFGPEDDFFNRFAKLARFLPFLPVYGGGTSRFQPVYVGDLARAVEIISRLDATIEKQVSGKIIEAGGPDIFTFKQLMELVLDYSHRRRPIISFPFAFGYMQGAILEKLPVNLFTVTRAQVEQLRKDNIVTEENGENRFSFKNLIAEGYHPPLRSLVEILPQYLQ</sequence>
<evidence type="ECO:0000313" key="2">
    <source>
        <dbReference type="EMBL" id="KAF7784064.1"/>
    </source>
</evidence>
<dbReference type="PANTHER" id="PTHR12126">
    <property type="entry name" value="NADH-UBIQUINONE OXIDOREDUCTASE 39 KDA SUBUNIT-RELATED"/>
    <property type="match status" value="1"/>
</dbReference>
<dbReference type="InterPro" id="IPR051207">
    <property type="entry name" value="ComplexI_NDUFA9_subunit"/>
</dbReference>
<accession>A0A8H7FAB7</accession>
<dbReference type="Pfam" id="PF01370">
    <property type="entry name" value="Epimerase"/>
    <property type="match status" value="1"/>
</dbReference>
<comment type="caution">
    <text evidence="2">The sequence shown here is derived from an EMBL/GenBank/DDBJ whole genome shotgun (WGS) entry which is preliminary data.</text>
</comment>
<dbReference type="EMBL" id="JABXXO010000001">
    <property type="protein sequence ID" value="KAF7784064.1"/>
    <property type="molecule type" value="Genomic_DNA"/>
</dbReference>
<dbReference type="InterPro" id="IPR036291">
    <property type="entry name" value="NAD(P)-bd_dom_sf"/>
</dbReference>
<dbReference type="InterPro" id="IPR001509">
    <property type="entry name" value="Epimerase_deHydtase"/>
</dbReference>
<dbReference type="GO" id="GO:0005739">
    <property type="term" value="C:mitochondrion"/>
    <property type="evidence" value="ECO:0007669"/>
    <property type="project" value="TreeGrafter"/>
</dbReference>